<dbReference type="EMBL" id="CP015716">
    <property type="protein sequence ID" value="APU87156.1"/>
    <property type="molecule type" value="Genomic_DNA"/>
</dbReference>
<protein>
    <submittedName>
        <fullName evidence="1">Uncharacterized protein</fullName>
    </submittedName>
</protein>
<geneLocation type="plasmid" evidence="1">
    <name>pNPD8_2</name>
</geneLocation>
<sequence>MFLSYKYDFLFICNRVQILNPNKKIGIYKYIDIKYFTIIVFKL</sequence>
<dbReference type="AlphaFoldDB" id="A0A1L7JN71"/>
<reference evidence="1" key="1">
    <citation type="submission" date="2016-05" db="EMBL/GenBank/DDBJ databases">
        <authorList>
            <person name="Lavstsen T."/>
            <person name="Jespersen J.S."/>
        </authorList>
    </citation>
    <scope>NUCLEOTIDE SEQUENCE</scope>
    <source>
        <strain evidence="1">CDC69096</strain>
        <plasmid evidence="1">pNPD8_2</plasmid>
    </source>
</reference>
<keyword evidence="1" id="KW-0614">Plasmid</keyword>
<accession>A0A1L7JN71</accession>
<proteinExistence type="predicted"/>
<name>A0A1L7JN71_CLOBO</name>
<organism evidence="1">
    <name type="scientific">Clostridium botulinum</name>
    <dbReference type="NCBI Taxonomy" id="1491"/>
    <lineage>
        <taxon>Bacteria</taxon>
        <taxon>Bacillati</taxon>
        <taxon>Bacillota</taxon>
        <taxon>Clostridia</taxon>
        <taxon>Eubacteriales</taxon>
        <taxon>Clostridiaceae</taxon>
        <taxon>Clostridium</taxon>
    </lineage>
</organism>
<gene>
    <name evidence="1" type="ORF">NPD8_3896</name>
</gene>
<evidence type="ECO:0000313" key="1">
    <source>
        <dbReference type="EMBL" id="APU87156.1"/>
    </source>
</evidence>